<dbReference type="Gene3D" id="3.20.20.140">
    <property type="entry name" value="Metal-dependent hydrolases"/>
    <property type="match status" value="1"/>
</dbReference>
<dbReference type="GO" id="GO:0016811">
    <property type="term" value="F:hydrolase activity, acting on carbon-nitrogen (but not peptide) bonds, in linear amides"/>
    <property type="evidence" value="ECO:0007669"/>
    <property type="project" value="TreeGrafter"/>
</dbReference>
<proteinExistence type="predicted"/>
<keyword evidence="3" id="KW-0808">Transferase</keyword>
<dbReference type="EMBL" id="PXYW01000004">
    <property type="protein sequence ID" value="PSR35051.1"/>
    <property type="molecule type" value="Genomic_DNA"/>
</dbReference>
<dbReference type="SUPFAM" id="SSF56317">
    <property type="entry name" value="Carbon-nitrogen hydrolase"/>
    <property type="match status" value="1"/>
</dbReference>
<accession>A0A2T2XKN9</accession>
<dbReference type="PANTHER" id="PTHR43674:SF2">
    <property type="entry name" value="BETA-UREIDOPROPIONASE"/>
    <property type="match status" value="1"/>
</dbReference>
<dbReference type="SUPFAM" id="SSF51556">
    <property type="entry name" value="Metallo-dependent hydrolases"/>
    <property type="match status" value="1"/>
</dbReference>
<dbReference type="Gene3D" id="3.60.110.10">
    <property type="entry name" value="Carbon-nitrogen hydrolase"/>
    <property type="match status" value="1"/>
</dbReference>
<dbReference type="InterPro" id="IPR050345">
    <property type="entry name" value="Aliph_Amidase/BUP"/>
</dbReference>
<dbReference type="PROSITE" id="PS50263">
    <property type="entry name" value="CN_HYDROLASE"/>
    <property type="match status" value="1"/>
</dbReference>
<dbReference type="CDD" id="cd07197">
    <property type="entry name" value="nitrilase"/>
    <property type="match status" value="1"/>
</dbReference>
<dbReference type="InterPro" id="IPR036526">
    <property type="entry name" value="C-N_Hydrolase_sf"/>
</dbReference>
<evidence type="ECO:0000256" key="1">
    <source>
        <dbReference type="ARBA" id="ARBA00022801"/>
    </source>
</evidence>
<reference evidence="3 4" key="1">
    <citation type="journal article" date="2014" name="BMC Genomics">
        <title>Comparison of environmental and isolate Sulfobacillus genomes reveals diverse carbon, sulfur, nitrogen, and hydrogen metabolisms.</title>
        <authorList>
            <person name="Justice N.B."/>
            <person name="Norman A."/>
            <person name="Brown C.T."/>
            <person name="Singh A."/>
            <person name="Thomas B.C."/>
            <person name="Banfield J.F."/>
        </authorList>
    </citation>
    <scope>NUCLEOTIDE SEQUENCE [LARGE SCALE GENOMIC DNA]</scope>
    <source>
        <strain evidence="3">AMDSBA4</strain>
    </source>
</reference>
<sequence length="498" mass="54524">MSVPRIAVSQAPYSREVDVALHRVISHMRQAASHGVDIIVFPEWFMGLNPVEIVPNRYTEKIGRLAKELNLVVICGSLRVLDGDTGKKQQRGLVIERDGTIIGSQAKILFQPTERPWFEPGTNVMPIATSWGRVVILLGLDATDNDIWTEAVNLRPDMVVMAASAHSGPERHQLQELAVTRSLELGSTVILSPLLGRFGGLSYNGGAVIAHQGRIISSTDDAETLLMAQDPKAPLIQLGAVDVSCYVPLSPPPKGMLIDPKRTLGPEAEKKILFDWGALKTSDLLAAGRELLLQTQGNPRWLALAPAKPTMVRDLSTLLNEGAVGAFAYPGLDGISPYSESIREIGQVMTLYRRPLMVHVGPGIASLRYDSPLLWDDFLLEFPTVPVVLLHMGGRSPYLEEALLLAERHAQVWLETSQAPLSAIKEALTLAPDRVLFGSGGLARDFATEWDKIRQLEPDIAPDEYQNVIHNNALRLFFSSPAATEPRPGTLRVVRQPS</sequence>
<dbReference type="InterPro" id="IPR032466">
    <property type="entry name" value="Metal_Hydrolase"/>
</dbReference>
<dbReference type="InterPro" id="IPR003010">
    <property type="entry name" value="C-N_Hydrolase"/>
</dbReference>
<dbReference type="Pfam" id="PF04909">
    <property type="entry name" value="Amidohydro_2"/>
    <property type="match status" value="1"/>
</dbReference>
<protein>
    <submittedName>
        <fullName evidence="3">Acyltransferase</fullName>
    </submittedName>
</protein>
<name>A0A2T2XKN9_9FIRM</name>
<dbReference type="InterPro" id="IPR006680">
    <property type="entry name" value="Amidohydro-rel"/>
</dbReference>
<evidence type="ECO:0000313" key="4">
    <source>
        <dbReference type="Proteomes" id="UP000242972"/>
    </source>
</evidence>
<evidence type="ECO:0000259" key="2">
    <source>
        <dbReference type="PROSITE" id="PS50263"/>
    </source>
</evidence>
<keyword evidence="3" id="KW-0012">Acyltransferase</keyword>
<evidence type="ECO:0000313" key="3">
    <source>
        <dbReference type="EMBL" id="PSR35051.1"/>
    </source>
</evidence>
<dbReference type="Pfam" id="PF00795">
    <property type="entry name" value="CN_hydrolase"/>
    <property type="match status" value="1"/>
</dbReference>
<gene>
    <name evidence="3" type="ORF">C7B46_02525</name>
</gene>
<organism evidence="3 4">
    <name type="scientific">Sulfobacillus benefaciens</name>
    <dbReference type="NCBI Taxonomy" id="453960"/>
    <lineage>
        <taxon>Bacteria</taxon>
        <taxon>Bacillati</taxon>
        <taxon>Bacillota</taxon>
        <taxon>Clostridia</taxon>
        <taxon>Eubacteriales</taxon>
        <taxon>Clostridiales Family XVII. Incertae Sedis</taxon>
        <taxon>Sulfobacillus</taxon>
    </lineage>
</organism>
<dbReference type="AlphaFoldDB" id="A0A2T2XKN9"/>
<dbReference type="GO" id="GO:0016746">
    <property type="term" value="F:acyltransferase activity"/>
    <property type="evidence" value="ECO:0007669"/>
    <property type="project" value="UniProtKB-KW"/>
</dbReference>
<keyword evidence="1" id="KW-0378">Hydrolase</keyword>
<dbReference type="PANTHER" id="PTHR43674">
    <property type="entry name" value="NITRILASE C965.09-RELATED"/>
    <property type="match status" value="1"/>
</dbReference>
<dbReference type="Proteomes" id="UP000242972">
    <property type="component" value="Unassembled WGS sequence"/>
</dbReference>
<comment type="caution">
    <text evidence="3">The sequence shown here is derived from an EMBL/GenBank/DDBJ whole genome shotgun (WGS) entry which is preliminary data.</text>
</comment>
<feature type="domain" description="CN hydrolase" evidence="2">
    <location>
        <begin position="4"/>
        <end position="232"/>
    </location>
</feature>